<organism evidence="2 3">
    <name type="scientific">Mycolicibacterium neoaurum VKM Ac-1815D</name>
    <dbReference type="NCBI Taxonomy" id="700508"/>
    <lineage>
        <taxon>Bacteria</taxon>
        <taxon>Bacillati</taxon>
        <taxon>Actinomycetota</taxon>
        <taxon>Actinomycetes</taxon>
        <taxon>Mycobacteriales</taxon>
        <taxon>Mycobacteriaceae</taxon>
        <taxon>Mycolicibacterium</taxon>
    </lineage>
</organism>
<dbReference type="HOGENOM" id="CLU_782604_0_0_11"/>
<evidence type="ECO:0008006" key="4">
    <source>
        <dbReference type="Google" id="ProtNLM"/>
    </source>
</evidence>
<keyword evidence="1" id="KW-0812">Transmembrane</keyword>
<evidence type="ECO:0000313" key="3">
    <source>
        <dbReference type="Proteomes" id="UP000018763"/>
    </source>
</evidence>
<dbReference type="eggNOG" id="COG2304">
    <property type="taxonomic scope" value="Bacteria"/>
</dbReference>
<feature type="transmembrane region" description="Helical" evidence="1">
    <location>
        <begin position="6"/>
        <end position="26"/>
    </location>
</feature>
<dbReference type="Proteomes" id="UP000018763">
    <property type="component" value="Chromosome"/>
</dbReference>
<gene>
    <name evidence="2" type="ORF">D174_01175</name>
</gene>
<keyword evidence="1" id="KW-0472">Membrane</keyword>
<dbReference type="AlphaFoldDB" id="V5X497"/>
<dbReference type="EMBL" id="CP006936">
    <property type="protein sequence ID" value="AHC23285.1"/>
    <property type="molecule type" value="Genomic_DNA"/>
</dbReference>
<dbReference type="KEGG" id="mne:D174_01175"/>
<feature type="transmembrane region" description="Helical" evidence="1">
    <location>
        <begin position="291"/>
        <end position="309"/>
    </location>
</feature>
<keyword evidence="1" id="KW-1133">Transmembrane helix</keyword>
<dbReference type="RefSeq" id="WP_019514276.1">
    <property type="nucleotide sequence ID" value="NC_023036.2"/>
</dbReference>
<feature type="transmembrane region" description="Helical" evidence="1">
    <location>
        <begin position="58"/>
        <end position="80"/>
    </location>
</feature>
<keyword evidence="3" id="KW-1185">Reference proteome</keyword>
<dbReference type="GeneID" id="43448135"/>
<proteinExistence type="predicted"/>
<name>V5X497_MYCNE</name>
<evidence type="ECO:0000256" key="1">
    <source>
        <dbReference type="SAM" id="Phobius"/>
    </source>
</evidence>
<reference evidence="2 3" key="1">
    <citation type="journal article" date="2014" name="Genome Announc.">
        <title>Complete Genome Sequence of Sterol-Transforming Mycobacterium neoaurum Strain VKM Ac-1815D.</title>
        <authorList>
            <person name="Shtratnikova V.Y."/>
            <person name="Bragin E.Y."/>
            <person name="Dovbnya D.V."/>
            <person name="Pekov Y.A."/>
            <person name="Schelkunov M.I."/>
            <person name="Strizhov N."/>
            <person name="Ivashina T.V."/>
            <person name="Ashapkin V.V."/>
            <person name="Donova M.V."/>
        </authorList>
    </citation>
    <scope>NUCLEOTIDE SEQUENCE [LARGE SCALE GENOMIC DNA]</scope>
    <source>
        <strain evidence="2 3">VKM Ac-1815D</strain>
    </source>
</reference>
<accession>V5X497</accession>
<sequence length="311" mass="32423">MDLTWWAVVVFACLGLAGCIVAALLWPSRTSERPPHALANTRRLTALPEYARAARLQAVAAALSIILLLAAFSAATLAAARPTGLPIPQRAAAAAQPEDIMVCVGAANDDAAVQTTMRYFAEAVRGFGSERIGLTSADRRVIPLTRDYQYAAARFADPGQLTSAVSYIDYARTVPDILALCLTGFPDFESAAPQRRSLIYIGPADMPDDPAPALFSDTAVRALARDGAVQVNAVSTGAGLPAELAEATGGRAYPATSDVGARLAEIRRNPPPPVPDADGAAAYASETPDPAVLAAIIAIAAVLLLPVVIRR</sequence>
<evidence type="ECO:0000313" key="2">
    <source>
        <dbReference type="EMBL" id="AHC23285.1"/>
    </source>
</evidence>
<protein>
    <recommendedName>
        <fullName evidence="4">VWFA domain-containing protein</fullName>
    </recommendedName>
</protein>